<dbReference type="AlphaFoldDB" id="A0A5J4QGQ9"/>
<organism evidence="1">
    <name type="scientific">termite gut metagenome</name>
    <dbReference type="NCBI Taxonomy" id="433724"/>
    <lineage>
        <taxon>unclassified sequences</taxon>
        <taxon>metagenomes</taxon>
        <taxon>organismal metagenomes</taxon>
    </lineage>
</organism>
<accession>A0A5J4QGQ9</accession>
<comment type="caution">
    <text evidence="1">The sequence shown here is derived from an EMBL/GenBank/DDBJ whole genome shotgun (WGS) entry which is preliminary data.</text>
</comment>
<evidence type="ECO:0000313" key="1">
    <source>
        <dbReference type="EMBL" id="KAA6320755.1"/>
    </source>
</evidence>
<dbReference type="EMBL" id="SNRY01003496">
    <property type="protein sequence ID" value="KAA6320755.1"/>
    <property type="molecule type" value="Genomic_DNA"/>
</dbReference>
<proteinExistence type="predicted"/>
<gene>
    <name evidence="1" type="ORF">EZS27_029514</name>
</gene>
<name>A0A5J4QGQ9_9ZZZZ</name>
<feature type="non-terminal residue" evidence="1">
    <location>
        <position position="1"/>
    </location>
</feature>
<sequence>DLKKEIQEAFEDKEKRETFYSNIASVLENYKSHIANKEKATQALLRIAKAFGLDWNNLINLSFNKNSKNKYYAEISEEEDLYMITMNKESIIVKDTMRKLLKD</sequence>
<reference evidence="1" key="1">
    <citation type="submission" date="2019-03" db="EMBL/GenBank/DDBJ databases">
        <title>Single cell metagenomics reveals metabolic interactions within the superorganism composed of flagellate Streblomastix strix and complex community of Bacteroidetes bacteria on its surface.</title>
        <authorList>
            <person name="Treitli S.C."/>
            <person name="Kolisko M."/>
            <person name="Husnik F."/>
            <person name="Keeling P."/>
            <person name="Hampl V."/>
        </authorList>
    </citation>
    <scope>NUCLEOTIDE SEQUENCE</scope>
    <source>
        <strain evidence="1">STM</strain>
    </source>
</reference>
<protein>
    <submittedName>
        <fullName evidence="1">Uncharacterized protein</fullName>
    </submittedName>
</protein>